<keyword evidence="2" id="KW-1133">Transmembrane helix</keyword>
<dbReference type="InterPro" id="IPR013087">
    <property type="entry name" value="Znf_C2H2_type"/>
</dbReference>
<keyword evidence="1" id="KW-0479">Metal-binding</keyword>
<keyword evidence="2" id="KW-0812">Transmembrane</keyword>
<protein>
    <recommendedName>
        <fullName evidence="3">C2H2-type domain-containing protein</fullName>
    </recommendedName>
</protein>
<dbReference type="EMBL" id="CAJNOI010001261">
    <property type="protein sequence ID" value="CAF1398916.1"/>
    <property type="molecule type" value="Genomic_DNA"/>
</dbReference>
<dbReference type="Proteomes" id="UP000663891">
    <property type="component" value="Unassembled WGS sequence"/>
</dbReference>
<evidence type="ECO:0000256" key="1">
    <source>
        <dbReference type="PROSITE-ProRule" id="PRU00042"/>
    </source>
</evidence>
<dbReference type="Proteomes" id="UP000663860">
    <property type="component" value="Unassembled WGS sequence"/>
</dbReference>
<dbReference type="GO" id="GO:0008270">
    <property type="term" value="F:zinc ion binding"/>
    <property type="evidence" value="ECO:0007669"/>
    <property type="project" value="UniProtKB-KW"/>
</dbReference>
<keyword evidence="11" id="KW-1185">Reference proteome</keyword>
<feature type="domain" description="C2H2-type" evidence="3">
    <location>
        <begin position="79"/>
        <end position="102"/>
    </location>
</feature>
<dbReference type="PANTHER" id="PTHR21385:SF0">
    <property type="entry name" value="RE51073P"/>
    <property type="match status" value="1"/>
</dbReference>
<evidence type="ECO:0000313" key="4">
    <source>
        <dbReference type="EMBL" id="CAF1207209.1"/>
    </source>
</evidence>
<evidence type="ECO:0000313" key="5">
    <source>
        <dbReference type="EMBL" id="CAF1398916.1"/>
    </source>
</evidence>
<comment type="caution">
    <text evidence="10">The sequence shown here is derived from an EMBL/GenBank/DDBJ whole genome shotgun (WGS) entry which is preliminary data.</text>
</comment>
<dbReference type="Proteomes" id="UP000663868">
    <property type="component" value="Unassembled WGS sequence"/>
</dbReference>
<accession>A0A819D6D7</accession>
<dbReference type="EMBL" id="CAJOBB010001257">
    <property type="protein sequence ID" value="CAF3831991.1"/>
    <property type="molecule type" value="Genomic_DNA"/>
</dbReference>
<dbReference type="PROSITE" id="PS50157">
    <property type="entry name" value="ZINC_FINGER_C2H2_2"/>
    <property type="match status" value="1"/>
</dbReference>
<name>A0A819D6D7_9BILA</name>
<evidence type="ECO:0000313" key="9">
    <source>
        <dbReference type="EMBL" id="CAF1617512.1"/>
    </source>
</evidence>
<proteinExistence type="predicted"/>
<evidence type="ECO:0000313" key="8">
    <source>
        <dbReference type="EMBL" id="CAF1613506.1"/>
    </source>
</evidence>
<evidence type="ECO:0000259" key="3">
    <source>
        <dbReference type="PROSITE" id="PS50157"/>
    </source>
</evidence>
<evidence type="ECO:0000313" key="10">
    <source>
        <dbReference type="EMBL" id="CAF3831991.1"/>
    </source>
</evidence>
<evidence type="ECO:0000313" key="6">
    <source>
        <dbReference type="EMBL" id="CAF1410827.1"/>
    </source>
</evidence>
<reference evidence="10" key="1">
    <citation type="submission" date="2021-02" db="EMBL/GenBank/DDBJ databases">
        <authorList>
            <person name="Nowell W R."/>
        </authorList>
    </citation>
    <scope>NUCLEOTIDE SEQUENCE</scope>
</reference>
<dbReference type="EMBL" id="CAJNOE010000420">
    <property type="protein sequence ID" value="CAF1207209.1"/>
    <property type="molecule type" value="Genomic_DNA"/>
</dbReference>
<dbReference type="EMBL" id="CAJNOM010001589">
    <property type="protein sequence ID" value="CAF1613506.1"/>
    <property type="molecule type" value="Genomic_DNA"/>
</dbReference>
<dbReference type="EMBL" id="CAJNOI010001404">
    <property type="protein sequence ID" value="CAF1410827.1"/>
    <property type="molecule type" value="Genomic_DNA"/>
</dbReference>
<dbReference type="AlphaFoldDB" id="A0A819D6D7"/>
<evidence type="ECO:0000256" key="2">
    <source>
        <dbReference type="SAM" id="Phobius"/>
    </source>
</evidence>
<evidence type="ECO:0000313" key="7">
    <source>
        <dbReference type="EMBL" id="CAF1417712.1"/>
    </source>
</evidence>
<dbReference type="Proteomes" id="UP000663877">
    <property type="component" value="Unassembled WGS sequence"/>
</dbReference>
<feature type="transmembrane region" description="Helical" evidence="2">
    <location>
        <begin position="214"/>
        <end position="237"/>
    </location>
</feature>
<keyword evidence="1" id="KW-0863">Zinc-finger</keyword>
<dbReference type="PANTHER" id="PTHR21385">
    <property type="entry name" value="ZINC FINGER PROTEIN-RELATED"/>
    <property type="match status" value="1"/>
</dbReference>
<keyword evidence="1" id="KW-0862">Zinc</keyword>
<dbReference type="OrthoDB" id="4507at2759"/>
<evidence type="ECO:0000313" key="11">
    <source>
        <dbReference type="Proteomes" id="UP000663832"/>
    </source>
</evidence>
<gene>
    <name evidence="5" type="ORF">BJG266_LOCUS37541</name>
    <name evidence="6" type="ORF">BJG266_LOCUS38190</name>
    <name evidence="4" type="ORF">IZO911_LOCUS28962</name>
    <name evidence="10" type="ORF">KXQ929_LOCUS18919</name>
    <name evidence="8" type="ORF">QVE165_LOCUS54439</name>
    <name evidence="9" type="ORF">QVE165_LOCUS55070</name>
    <name evidence="7" type="ORF">VCS650_LOCUS37521</name>
</gene>
<dbReference type="EMBL" id="CAJNON010001021">
    <property type="protein sequence ID" value="CAF1417712.1"/>
    <property type="molecule type" value="Genomic_DNA"/>
</dbReference>
<evidence type="ECO:0000313" key="12">
    <source>
        <dbReference type="Proteomes" id="UP000663868"/>
    </source>
</evidence>
<dbReference type="Proteomes" id="UP000663832">
    <property type="component" value="Unassembled WGS sequence"/>
</dbReference>
<dbReference type="PROSITE" id="PS00028">
    <property type="entry name" value="ZINC_FINGER_C2H2_1"/>
    <property type="match status" value="1"/>
</dbReference>
<keyword evidence="2" id="KW-0472">Membrane</keyword>
<sequence>MNVYYLLIIIYYFVYSFIVCDQSCSRENSRIVRDYFIEAIYPIYEKNHLSIPYECIFSPNRDIFYQQELNKAKISNTQWLCKYCNKTFYSEYHLDKHLSNRHNDTLIQNEQSVCLADYCLIFRCDVLKQTKKSIRSVNPLARGPDIVIRKSKQFINEQQLTILRSRCASVINECVPHNIHHDNRVNIQHEMYAEVCAYLTTNRYLELPNYFKSLISFTTILSAAIFIFLCLIGIGILRRADWKFNDEEDESEKHLSDETISTATALLSKTPASGIIHSSKSPPSTIRHRVRFKSLD</sequence>
<dbReference type="EMBL" id="CAJNOM010001730">
    <property type="protein sequence ID" value="CAF1617512.1"/>
    <property type="molecule type" value="Genomic_DNA"/>
</dbReference>
<organism evidence="10 12">
    <name type="scientific">Adineta steineri</name>
    <dbReference type="NCBI Taxonomy" id="433720"/>
    <lineage>
        <taxon>Eukaryota</taxon>
        <taxon>Metazoa</taxon>
        <taxon>Spiralia</taxon>
        <taxon>Gnathifera</taxon>
        <taxon>Rotifera</taxon>
        <taxon>Eurotatoria</taxon>
        <taxon>Bdelloidea</taxon>
        <taxon>Adinetida</taxon>
        <taxon>Adinetidae</taxon>
        <taxon>Adineta</taxon>
    </lineage>
</organism>